<name>A0A1H3WSQ9_9BURK</name>
<organism evidence="1 2">
    <name type="scientific">Acidovorax soli</name>
    <dbReference type="NCBI Taxonomy" id="592050"/>
    <lineage>
        <taxon>Bacteria</taxon>
        <taxon>Pseudomonadati</taxon>
        <taxon>Pseudomonadota</taxon>
        <taxon>Betaproteobacteria</taxon>
        <taxon>Burkholderiales</taxon>
        <taxon>Comamonadaceae</taxon>
        <taxon>Acidovorax</taxon>
    </lineage>
</organism>
<dbReference type="EMBL" id="FNQJ01000003">
    <property type="protein sequence ID" value="SDZ90169.1"/>
    <property type="molecule type" value="Genomic_DNA"/>
</dbReference>
<sequence length="172" mass="19360">MTDAAPSAPALPDLPSGRFSGRDAFMQLVRNGLATAARDGWTEIVVSDANFHDWPLGELAVIESLQQWARSGRRFTMLACTFDEVIRRHARFVRWRGTWDHIITCRRSPSADPLDLPSVLWSPAWVLHRIDPLHCVGVSGFEPDRRVLLRESLNEWLRSKSSPGFPSTTLGL</sequence>
<keyword evidence="2" id="KW-1185">Reference proteome</keyword>
<accession>A0A1H3WSQ9</accession>
<reference evidence="2" key="1">
    <citation type="submission" date="2016-10" db="EMBL/GenBank/DDBJ databases">
        <authorList>
            <person name="Varghese N."/>
            <person name="Submissions S."/>
        </authorList>
    </citation>
    <scope>NUCLEOTIDE SEQUENCE [LARGE SCALE GENOMIC DNA]</scope>
    <source>
        <strain evidence="2">DSM 25157</strain>
    </source>
</reference>
<evidence type="ECO:0000313" key="2">
    <source>
        <dbReference type="Proteomes" id="UP000199002"/>
    </source>
</evidence>
<gene>
    <name evidence="1" type="ORF">SAMN05421875_10347</name>
</gene>
<dbReference type="AlphaFoldDB" id="A0A1H3WSQ9"/>
<dbReference type="STRING" id="592050.SAMN05421875_10347"/>
<dbReference type="RefSeq" id="WP_092697050.1">
    <property type="nucleotide sequence ID" value="NZ_CAXIQL010000090.1"/>
</dbReference>
<dbReference type="Proteomes" id="UP000199002">
    <property type="component" value="Unassembled WGS sequence"/>
</dbReference>
<dbReference type="GeneID" id="34233774"/>
<evidence type="ECO:0000313" key="1">
    <source>
        <dbReference type="EMBL" id="SDZ90169.1"/>
    </source>
</evidence>
<protein>
    <submittedName>
        <fullName evidence="1">Uncharacterized protein</fullName>
    </submittedName>
</protein>
<proteinExistence type="predicted"/>